<evidence type="ECO:0000256" key="1">
    <source>
        <dbReference type="ARBA" id="ARBA00022801"/>
    </source>
</evidence>
<evidence type="ECO:0000313" key="4">
    <source>
        <dbReference type="Proteomes" id="UP000252081"/>
    </source>
</evidence>
<dbReference type="Gene3D" id="3.40.50.850">
    <property type="entry name" value="Isochorismatase-like"/>
    <property type="match status" value="1"/>
</dbReference>
<dbReference type="InterPro" id="IPR036380">
    <property type="entry name" value="Isochorismatase-like_sf"/>
</dbReference>
<protein>
    <submittedName>
        <fullName evidence="3">Cysteine hydrolase</fullName>
    </submittedName>
</protein>
<dbReference type="SUPFAM" id="SSF52499">
    <property type="entry name" value="Isochorismatase-like hydrolases"/>
    <property type="match status" value="1"/>
</dbReference>
<dbReference type="AlphaFoldDB" id="A0A366L141"/>
<dbReference type="InterPro" id="IPR000868">
    <property type="entry name" value="Isochorismatase-like_dom"/>
</dbReference>
<accession>A0A366L141</accession>
<dbReference type="RefSeq" id="WP_113948995.1">
    <property type="nucleotide sequence ID" value="NZ_QNQU01000009.1"/>
</dbReference>
<name>A0A366L141_9SPHI</name>
<evidence type="ECO:0000313" key="3">
    <source>
        <dbReference type="EMBL" id="RBQ06872.1"/>
    </source>
</evidence>
<comment type="caution">
    <text evidence="3">The sequence shown here is derived from an EMBL/GenBank/DDBJ whole genome shotgun (WGS) entry which is preliminary data.</text>
</comment>
<dbReference type="GO" id="GO:0016787">
    <property type="term" value="F:hydrolase activity"/>
    <property type="evidence" value="ECO:0007669"/>
    <property type="project" value="UniProtKB-KW"/>
</dbReference>
<keyword evidence="1 3" id="KW-0378">Hydrolase</keyword>
<reference evidence="3 4" key="1">
    <citation type="submission" date="2018-07" db="EMBL/GenBank/DDBJ databases">
        <title>A draft genome of a endophytic bacteria, a new species of Pedobacter.</title>
        <authorList>
            <person name="Zhang Z.D."/>
            <person name="Chen Z.J."/>
        </authorList>
    </citation>
    <scope>NUCLEOTIDE SEQUENCE [LARGE SCALE GENOMIC DNA]</scope>
    <source>
        <strain evidence="3 4">RS10</strain>
    </source>
</reference>
<organism evidence="3 4">
    <name type="scientific">Pedobacter miscanthi</name>
    <dbReference type="NCBI Taxonomy" id="2259170"/>
    <lineage>
        <taxon>Bacteria</taxon>
        <taxon>Pseudomonadati</taxon>
        <taxon>Bacteroidota</taxon>
        <taxon>Sphingobacteriia</taxon>
        <taxon>Sphingobacteriales</taxon>
        <taxon>Sphingobacteriaceae</taxon>
        <taxon>Pedobacter</taxon>
    </lineage>
</organism>
<dbReference type="PANTHER" id="PTHR43540">
    <property type="entry name" value="PEROXYUREIDOACRYLATE/UREIDOACRYLATE AMIDOHYDROLASE-RELATED"/>
    <property type="match status" value="1"/>
</dbReference>
<dbReference type="InterPro" id="IPR050272">
    <property type="entry name" value="Isochorismatase-like_hydrls"/>
</dbReference>
<evidence type="ECO:0000259" key="2">
    <source>
        <dbReference type="Pfam" id="PF00857"/>
    </source>
</evidence>
<sequence length="187" mass="20343">MVTSIDKKTALVLIDLQKGIVQFPVVKPVNEILAKAAALVSAFRKADLPIVVVNVDPTKSLLNNLRTDANAKFTSFPDEWFEIAPEIKTTENDIFITKNAWNAFTNPKLDAELKKRGITGIVLAGISTSVGVEGTARAASEHGYNITFAEDAIADTNADAHEHSVKRIFPRLGEVDDTDKIIEALKS</sequence>
<keyword evidence="4" id="KW-1185">Reference proteome</keyword>
<dbReference type="OrthoDB" id="9796485at2"/>
<dbReference type="CDD" id="cd00431">
    <property type="entry name" value="cysteine_hydrolases"/>
    <property type="match status" value="1"/>
</dbReference>
<gene>
    <name evidence="3" type="ORF">DRW42_11605</name>
</gene>
<feature type="domain" description="Isochorismatase-like" evidence="2">
    <location>
        <begin position="9"/>
        <end position="179"/>
    </location>
</feature>
<dbReference type="Proteomes" id="UP000252081">
    <property type="component" value="Unassembled WGS sequence"/>
</dbReference>
<dbReference type="Pfam" id="PF00857">
    <property type="entry name" value="Isochorismatase"/>
    <property type="match status" value="1"/>
</dbReference>
<proteinExistence type="predicted"/>
<dbReference type="EMBL" id="QNQU01000009">
    <property type="protein sequence ID" value="RBQ06872.1"/>
    <property type="molecule type" value="Genomic_DNA"/>
</dbReference>
<dbReference type="PANTHER" id="PTHR43540:SF7">
    <property type="entry name" value="ISOCHORISMATASE FAMILY PROTEIN YECD"/>
    <property type="match status" value="1"/>
</dbReference>